<dbReference type="Pfam" id="PF07645">
    <property type="entry name" value="EGF_CA"/>
    <property type="match status" value="2"/>
</dbReference>
<accession>A0A6I9Z0V1</accession>
<dbReference type="Proteomes" id="UP000504617">
    <property type="component" value="Unplaced"/>
</dbReference>
<evidence type="ECO:0000313" key="11">
    <source>
        <dbReference type="RefSeq" id="XP_013929470.1"/>
    </source>
</evidence>
<dbReference type="PROSITE" id="PS50026">
    <property type="entry name" value="EGF_3"/>
    <property type="match status" value="1"/>
</dbReference>
<keyword evidence="4" id="KW-0732">Signal</keyword>
<organism evidence="10 11">
    <name type="scientific">Thamnophis sirtalis</name>
    <dbReference type="NCBI Taxonomy" id="35019"/>
    <lineage>
        <taxon>Eukaryota</taxon>
        <taxon>Metazoa</taxon>
        <taxon>Chordata</taxon>
        <taxon>Craniata</taxon>
        <taxon>Vertebrata</taxon>
        <taxon>Euteleostomi</taxon>
        <taxon>Lepidosauria</taxon>
        <taxon>Squamata</taxon>
        <taxon>Bifurcata</taxon>
        <taxon>Unidentata</taxon>
        <taxon>Episquamata</taxon>
        <taxon>Toxicofera</taxon>
        <taxon>Serpentes</taxon>
        <taxon>Colubroidea</taxon>
        <taxon>Colubridae</taxon>
        <taxon>Natricinae</taxon>
        <taxon>Thamnophis</taxon>
    </lineage>
</organism>
<gene>
    <name evidence="11" type="primary">LOC106555211</name>
</gene>
<sequence>MIKPSLLCLPDENECLSSHVCGGASCHNTLGSYKCMCPTGYNFEQFSGQCQDVNECGSSQAPCSYGCSNTEGGYVCGCPPGYFRIGQGHCVAGMGLGKGQNHELPLSGEIDDSALSPEACY</sequence>
<evidence type="ECO:0000256" key="7">
    <source>
        <dbReference type="ARBA" id="ARBA00023180"/>
    </source>
</evidence>
<dbReference type="GO" id="GO:0005576">
    <property type="term" value="C:extracellular region"/>
    <property type="evidence" value="ECO:0007669"/>
    <property type="project" value="UniProtKB-SubCell"/>
</dbReference>
<evidence type="ECO:0000256" key="5">
    <source>
        <dbReference type="ARBA" id="ARBA00022737"/>
    </source>
</evidence>
<keyword evidence="7" id="KW-0325">Glycoprotein</keyword>
<evidence type="ECO:0000256" key="2">
    <source>
        <dbReference type="ARBA" id="ARBA00022525"/>
    </source>
</evidence>
<feature type="domain" description="EGF-like" evidence="9">
    <location>
        <begin position="11"/>
        <end position="47"/>
    </location>
</feature>
<protein>
    <submittedName>
        <fullName evidence="11">Fibrillin-1-like</fullName>
    </submittedName>
</protein>
<dbReference type="KEGG" id="tsr:106555211"/>
<dbReference type="GO" id="GO:0005509">
    <property type="term" value="F:calcium ion binding"/>
    <property type="evidence" value="ECO:0007669"/>
    <property type="project" value="InterPro"/>
</dbReference>
<dbReference type="SMART" id="SM00179">
    <property type="entry name" value="EGF_CA"/>
    <property type="match status" value="2"/>
</dbReference>
<keyword evidence="5" id="KW-0677">Repeat</keyword>
<evidence type="ECO:0000313" key="10">
    <source>
        <dbReference type="Proteomes" id="UP000504617"/>
    </source>
</evidence>
<dbReference type="InterPro" id="IPR052080">
    <property type="entry name" value="vWF_C/EGF_Fibrillin"/>
</dbReference>
<dbReference type="OrthoDB" id="446173at2759"/>
<dbReference type="AlphaFoldDB" id="A0A6I9Z0V1"/>
<evidence type="ECO:0000256" key="3">
    <source>
        <dbReference type="ARBA" id="ARBA00022536"/>
    </source>
</evidence>
<dbReference type="InterPro" id="IPR000742">
    <property type="entry name" value="EGF"/>
</dbReference>
<keyword evidence="10" id="KW-1185">Reference proteome</keyword>
<dbReference type="InterPro" id="IPR009030">
    <property type="entry name" value="Growth_fac_rcpt_cys_sf"/>
</dbReference>
<dbReference type="SMART" id="SM00181">
    <property type="entry name" value="EGF"/>
    <property type="match status" value="2"/>
</dbReference>
<dbReference type="PROSITE" id="PS00010">
    <property type="entry name" value="ASX_HYDROXYL"/>
    <property type="match status" value="1"/>
</dbReference>
<dbReference type="InterPro" id="IPR001881">
    <property type="entry name" value="EGF-like_Ca-bd_dom"/>
</dbReference>
<dbReference type="InterPro" id="IPR000152">
    <property type="entry name" value="EGF-type_Asp/Asn_hydroxyl_site"/>
</dbReference>
<reference evidence="11" key="1">
    <citation type="submission" date="2025-08" db="UniProtKB">
        <authorList>
            <consortium name="RefSeq"/>
        </authorList>
    </citation>
    <scope>IDENTIFICATION</scope>
    <source>
        <tissue evidence="11">Skeletal muscle</tissue>
    </source>
</reference>
<evidence type="ECO:0000256" key="8">
    <source>
        <dbReference type="PROSITE-ProRule" id="PRU00076"/>
    </source>
</evidence>
<dbReference type="PANTHER" id="PTHR47333:SF5">
    <property type="entry name" value="FIBRILLIN-3"/>
    <property type="match status" value="1"/>
</dbReference>
<dbReference type="SUPFAM" id="SSF57184">
    <property type="entry name" value="Growth factor receptor domain"/>
    <property type="match status" value="1"/>
</dbReference>
<dbReference type="PANTHER" id="PTHR47333">
    <property type="entry name" value="VON WILLEBRAND FACTOR C AND EGF DOMAIN-CONTAINING PROTEIN"/>
    <property type="match status" value="1"/>
</dbReference>
<keyword evidence="6" id="KW-1015">Disulfide bond</keyword>
<comment type="caution">
    <text evidence="8">Lacks conserved residue(s) required for the propagation of feature annotation.</text>
</comment>
<evidence type="ECO:0000256" key="1">
    <source>
        <dbReference type="ARBA" id="ARBA00004613"/>
    </source>
</evidence>
<dbReference type="FunFam" id="2.10.25.10:FF:000023">
    <property type="entry name" value="Fibrillin 2"/>
    <property type="match status" value="1"/>
</dbReference>
<evidence type="ECO:0000256" key="4">
    <source>
        <dbReference type="ARBA" id="ARBA00022729"/>
    </source>
</evidence>
<keyword evidence="3 8" id="KW-0245">EGF-like domain</keyword>
<dbReference type="CDD" id="cd00054">
    <property type="entry name" value="EGF_CA"/>
    <property type="match status" value="2"/>
</dbReference>
<evidence type="ECO:0000256" key="6">
    <source>
        <dbReference type="ARBA" id="ARBA00023157"/>
    </source>
</evidence>
<name>A0A6I9Z0V1_9SAUR</name>
<evidence type="ECO:0000259" key="9">
    <source>
        <dbReference type="PROSITE" id="PS50026"/>
    </source>
</evidence>
<proteinExistence type="predicted"/>
<dbReference type="InterPro" id="IPR018097">
    <property type="entry name" value="EGF_Ca-bd_CS"/>
</dbReference>
<dbReference type="FunFam" id="2.10.25.10:FF:000087">
    <property type="entry name" value="Fibrillin 2"/>
    <property type="match status" value="1"/>
</dbReference>
<dbReference type="PROSITE" id="PS01187">
    <property type="entry name" value="EGF_CA"/>
    <property type="match status" value="1"/>
</dbReference>
<dbReference type="PROSITE" id="PS01186">
    <property type="entry name" value="EGF_2"/>
    <property type="match status" value="1"/>
</dbReference>
<dbReference type="Gene3D" id="2.10.25.10">
    <property type="entry name" value="Laminin"/>
    <property type="match status" value="2"/>
</dbReference>
<dbReference type="GeneID" id="106555211"/>
<dbReference type="InterPro" id="IPR049883">
    <property type="entry name" value="NOTCH1_EGF-like"/>
</dbReference>
<dbReference type="PROSITE" id="PS51257">
    <property type="entry name" value="PROKAR_LIPOPROTEIN"/>
    <property type="match status" value="1"/>
</dbReference>
<keyword evidence="2" id="KW-0964">Secreted</keyword>
<dbReference type="RefSeq" id="XP_013929470.1">
    <property type="nucleotide sequence ID" value="XM_014073995.1"/>
</dbReference>
<comment type="subcellular location">
    <subcellularLocation>
        <location evidence="1">Secreted</location>
    </subcellularLocation>
</comment>
<feature type="non-terminal residue" evidence="11">
    <location>
        <position position="121"/>
    </location>
</feature>